<protein>
    <recommendedName>
        <fullName evidence="7">Golgi phosphoprotein 3 GPP34</fullName>
    </recommendedName>
</protein>
<dbReference type="InterPro" id="IPR038261">
    <property type="entry name" value="GPP34-like_sf"/>
</dbReference>
<dbReference type="EMBL" id="BONG01000054">
    <property type="protein sequence ID" value="GIF93003.1"/>
    <property type="molecule type" value="Genomic_DNA"/>
</dbReference>
<accession>A0A8J3KAC3</accession>
<dbReference type="GO" id="GO:0005737">
    <property type="term" value="C:cytoplasm"/>
    <property type="evidence" value="ECO:0007669"/>
    <property type="project" value="UniProtKB-ARBA"/>
</dbReference>
<comment type="caution">
    <text evidence="5">The sequence shown here is derived from an EMBL/GenBank/DDBJ whole genome shotgun (WGS) entry which is preliminary data.</text>
</comment>
<name>A0A8J3KAC3_9ACTN</name>
<keyword evidence="3" id="KW-0446">Lipid-binding</keyword>
<dbReference type="Gene3D" id="1.10.3630.10">
    <property type="entry name" value="yeast vps74-n-term truncation variant domain like"/>
    <property type="match status" value="1"/>
</dbReference>
<reference evidence="5 6" key="1">
    <citation type="submission" date="2021-01" db="EMBL/GenBank/DDBJ databases">
        <title>Whole genome shotgun sequence of Catellatospora chokoriensis NBRC 107358.</title>
        <authorList>
            <person name="Komaki H."/>
            <person name="Tamura T."/>
        </authorList>
    </citation>
    <scope>NUCLEOTIDE SEQUENCE [LARGE SCALE GENOMIC DNA]</scope>
    <source>
        <strain evidence="5 6">NBRC 107358</strain>
    </source>
</reference>
<dbReference type="GO" id="GO:0012505">
    <property type="term" value="C:endomembrane system"/>
    <property type="evidence" value="ECO:0007669"/>
    <property type="project" value="UniProtKB-ARBA"/>
</dbReference>
<evidence type="ECO:0000256" key="3">
    <source>
        <dbReference type="ARBA" id="ARBA00023121"/>
    </source>
</evidence>
<comment type="subcellular location">
    <subcellularLocation>
        <location evidence="1">Golgi apparatus membrane</location>
        <topology evidence="1">Peripheral membrane protein</topology>
        <orientation evidence="1">Cytoplasmic side</orientation>
    </subcellularLocation>
</comment>
<keyword evidence="2" id="KW-0333">Golgi apparatus</keyword>
<dbReference type="InterPro" id="IPR008628">
    <property type="entry name" value="GPP34-like"/>
</dbReference>
<dbReference type="Proteomes" id="UP000619293">
    <property type="component" value="Unassembled WGS sequence"/>
</dbReference>
<dbReference type="Pfam" id="PF05719">
    <property type="entry name" value="GPP34"/>
    <property type="match status" value="1"/>
</dbReference>
<evidence type="ECO:0000256" key="2">
    <source>
        <dbReference type="ARBA" id="ARBA00023034"/>
    </source>
</evidence>
<evidence type="ECO:0000256" key="1">
    <source>
        <dbReference type="ARBA" id="ARBA00004255"/>
    </source>
</evidence>
<keyword evidence="6" id="KW-1185">Reference proteome</keyword>
<evidence type="ECO:0008006" key="7">
    <source>
        <dbReference type="Google" id="ProtNLM"/>
    </source>
</evidence>
<evidence type="ECO:0000256" key="4">
    <source>
        <dbReference type="ARBA" id="ARBA00023136"/>
    </source>
</evidence>
<proteinExistence type="predicted"/>
<organism evidence="5 6">
    <name type="scientific">Catellatospora chokoriensis</name>
    <dbReference type="NCBI Taxonomy" id="310353"/>
    <lineage>
        <taxon>Bacteria</taxon>
        <taxon>Bacillati</taxon>
        <taxon>Actinomycetota</taxon>
        <taxon>Actinomycetes</taxon>
        <taxon>Micromonosporales</taxon>
        <taxon>Micromonosporaceae</taxon>
        <taxon>Catellatospora</taxon>
    </lineage>
</organism>
<dbReference type="AlphaFoldDB" id="A0A8J3KAC3"/>
<dbReference type="GO" id="GO:0070273">
    <property type="term" value="F:phosphatidylinositol-4-phosphate binding"/>
    <property type="evidence" value="ECO:0007669"/>
    <property type="project" value="InterPro"/>
</dbReference>
<gene>
    <name evidence="5" type="ORF">Cch02nite_64470</name>
</gene>
<dbReference type="RefSeq" id="WP_191837436.1">
    <property type="nucleotide sequence ID" value="NZ_BAAALB010000001.1"/>
</dbReference>
<sequence length="203" mass="22324">MELTSQVYLLAYNTDRHQLTCNGYLGYVLRAAALTELLQLGALSDADGKAEPTGTGVADPLLADVLRDLAAAPRLKSWKHWVHRAQTPMFRAVQQRLADARLISTERYRWLGLFPATRVKVHSHRLVSELRSTVSRTLGASSAHPQEGALTALAAVGEIRIAISRAQTRERKQRIEQLAEQAGPVLPALRKVIRDHHAATTAG</sequence>
<evidence type="ECO:0000313" key="5">
    <source>
        <dbReference type="EMBL" id="GIF93003.1"/>
    </source>
</evidence>
<evidence type="ECO:0000313" key="6">
    <source>
        <dbReference type="Proteomes" id="UP000619293"/>
    </source>
</evidence>
<keyword evidence="4" id="KW-0472">Membrane</keyword>